<accession>A0A8D8TNY9</accession>
<protein>
    <submittedName>
        <fullName evidence="1">Uncharacterized protein</fullName>
    </submittedName>
</protein>
<proteinExistence type="predicted"/>
<evidence type="ECO:0000313" key="1">
    <source>
        <dbReference type="EMBL" id="CAG6692065.1"/>
    </source>
</evidence>
<organism evidence="1">
    <name type="scientific">Cacopsylla melanoneura</name>
    <dbReference type="NCBI Taxonomy" id="428564"/>
    <lineage>
        <taxon>Eukaryota</taxon>
        <taxon>Metazoa</taxon>
        <taxon>Ecdysozoa</taxon>
        <taxon>Arthropoda</taxon>
        <taxon>Hexapoda</taxon>
        <taxon>Insecta</taxon>
        <taxon>Pterygota</taxon>
        <taxon>Neoptera</taxon>
        <taxon>Paraneoptera</taxon>
        <taxon>Hemiptera</taxon>
        <taxon>Sternorrhyncha</taxon>
        <taxon>Psylloidea</taxon>
        <taxon>Psyllidae</taxon>
        <taxon>Psyllinae</taxon>
        <taxon>Cacopsylla</taxon>
    </lineage>
</organism>
<dbReference type="AlphaFoldDB" id="A0A8D8TNY9"/>
<reference evidence="1" key="1">
    <citation type="submission" date="2021-05" db="EMBL/GenBank/DDBJ databases">
        <authorList>
            <person name="Alioto T."/>
            <person name="Alioto T."/>
            <person name="Gomez Garrido J."/>
        </authorList>
    </citation>
    <scope>NUCLEOTIDE SEQUENCE</scope>
</reference>
<dbReference type="EMBL" id="HBUF01305689">
    <property type="protein sequence ID" value="CAG6692065.1"/>
    <property type="molecule type" value="Transcribed_RNA"/>
</dbReference>
<name>A0A8D8TNY9_9HEMI</name>
<sequence length="128" mass="14846">MMEKKPGFFPTLSLSLTAVFINDFKLTWSQSMARINEQYCSSSYRCYCYYKRLFILMNITRLNILHCACVIFSQSVVSTDASFIPLWSIYFELMNIQIASLVKTVTETLSFFLAVDFGHYTNSSISYE</sequence>